<name>A0A852SRC2_9MICO</name>
<dbReference type="RefSeq" id="WP_179548314.1">
    <property type="nucleotide sequence ID" value="NZ_BSEW01000002.1"/>
</dbReference>
<feature type="transmembrane region" description="Helical" evidence="2">
    <location>
        <begin position="252"/>
        <end position="277"/>
    </location>
</feature>
<keyword evidence="2" id="KW-0812">Transmembrane</keyword>
<feature type="transmembrane region" description="Helical" evidence="2">
    <location>
        <begin position="133"/>
        <end position="152"/>
    </location>
</feature>
<dbReference type="AlphaFoldDB" id="A0A852SRC2"/>
<sequence length="405" mass="42667">MTDEQGLGARDLQDAREAPGASSTTSGGDRRAPRPRIASLDLVRGLMLVATVVLGSLLSTPEWIDHATWASVHPADTLFPVFVTLSGCGLAFALRRGVRFGVLIRRTLVLLAAGLLYSAILSGSWALDTWRVTGVLQIYAVVVAALGLLHLVTRSWQGWAVVTALFAVAHSVLLSGWAERCVGGVLTRECNPSGAIDVLVFSAAHIYQHGGAGHDPEGLVASLGALVSASAGVTVGHLLLSVRRRSLHRSAGVGAAALPLMALAAAFLAAAFVLTWAPTLLGAQPVPMMKRLWSPPFALALASATTIALLLGHLLVDRAGTGRVIRGLSYPILALGRNSLLVYFGSHVLMGLLTRPLPDGSIPAETIATTVAVAGHVQATWTGLLLLFWILLTSLLHRHRLYLRP</sequence>
<feature type="transmembrane region" description="Helical" evidence="2">
    <location>
        <begin position="373"/>
        <end position="396"/>
    </location>
</feature>
<feature type="transmembrane region" description="Helical" evidence="2">
    <location>
        <begin position="159"/>
        <end position="178"/>
    </location>
</feature>
<evidence type="ECO:0000313" key="5">
    <source>
        <dbReference type="Proteomes" id="UP000549913"/>
    </source>
</evidence>
<evidence type="ECO:0000259" key="3">
    <source>
        <dbReference type="Pfam" id="PF07786"/>
    </source>
</evidence>
<feature type="transmembrane region" description="Helical" evidence="2">
    <location>
        <begin position="40"/>
        <end position="58"/>
    </location>
</feature>
<dbReference type="EMBL" id="JACCBM010000001">
    <property type="protein sequence ID" value="NYD71333.1"/>
    <property type="molecule type" value="Genomic_DNA"/>
</dbReference>
<feature type="transmembrane region" description="Helical" evidence="2">
    <location>
        <begin position="328"/>
        <end position="353"/>
    </location>
</feature>
<dbReference type="PANTHER" id="PTHR31061:SF24">
    <property type="entry name" value="LD22376P"/>
    <property type="match status" value="1"/>
</dbReference>
<dbReference type="Proteomes" id="UP000549913">
    <property type="component" value="Unassembled WGS sequence"/>
</dbReference>
<dbReference type="InterPro" id="IPR012429">
    <property type="entry name" value="HGSNAT_cat"/>
</dbReference>
<dbReference type="GO" id="GO:0016746">
    <property type="term" value="F:acyltransferase activity"/>
    <property type="evidence" value="ECO:0007669"/>
    <property type="project" value="UniProtKB-KW"/>
</dbReference>
<proteinExistence type="predicted"/>
<feature type="domain" description="Heparan-alpha-glucosaminide N-acetyltransferase catalytic" evidence="3">
    <location>
        <begin position="36"/>
        <end position="172"/>
    </location>
</feature>
<keyword evidence="2" id="KW-0472">Membrane</keyword>
<evidence type="ECO:0000256" key="2">
    <source>
        <dbReference type="SAM" id="Phobius"/>
    </source>
</evidence>
<gene>
    <name evidence="4" type="ORF">BJ984_002491</name>
</gene>
<feature type="region of interest" description="Disordered" evidence="1">
    <location>
        <begin position="1"/>
        <end position="33"/>
    </location>
</feature>
<feature type="transmembrane region" description="Helical" evidence="2">
    <location>
        <begin position="78"/>
        <end position="95"/>
    </location>
</feature>
<feature type="transmembrane region" description="Helical" evidence="2">
    <location>
        <begin position="297"/>
        <end position="316"/>
    </location>
</feature>
<protein>
    <submittedName>
        <fullName evidence="4">Putative acyltransferase</fullName>
    </submittedName>
</protein>
<evidence type="ECO:0000256" key="1">
    <source>
        <dbReference type="SAM" id="MobiDB-lite"/>
    </source>
</evidence>
<comment type="caution">
    <text evidence="4">The sequence shown here is derived from an EMBL/GenBank/DDBJ whole genome shotgun (WGS) entry which is preliminary data.</text>
</comment>
<keyword evidence="4" id="KW-0012">Acyltransferase</keyword>
<feature type="transmembrane region" description="Helical" evidence="2">
    <location>
        <begin position="107"/>
        <end position="127"/>
    </location>
</feature>
<keyword evidence="4" id="KW-0808">Transferase</keyword>
<dbReference type="Pfam" id="PF07786">
    <property type="entry name" value="HGSNAT_cat"/>
    <property type="match status" value="1"/>
</dbReference>
<dbReference type="PANTHER" id="PTHR31061">
    <property type="entry name" value="LD22376P"/>
    <property type="match status" value="1"/>
</dbReference>
<organism evidence="4 5">
    <name type="scientific">Herbiconiux flava</name>
    <dbReference type="NCBI Taxonomy" id="881268"/>
    <lineage>
        <taxon>Bacteria</taxon>
        <taxon>Bacillati</taxon>
        <taxon>Actinomycetota</taxon>
        <taxon>Actinomycetes</taxon>
        <taxon>Micrococcales</taxon>
        <taxon>Microbacteriaceae</taxon>
        <taxon>Herbiconiux</taxon>
    </lineage>
</organism>
<feature type="transmembrane region" description="Helical" evidence="2">
    <location>
        <begin position="219"/>
        <end position="240"/>
    </location>
</feature>
<evidence type="ECO:0000313" key="4">
    <source>
        <dbReference type="EMBL" id="NYD71333.1"/>
    </source>
</evidence>
<keyword evidence="5" id="KW-1185">Reference proteome</keyword>
<reference evidence="4 5" key="1">
    <citation type="submission" date="2020-07" db="EMBL/GenBank/DDBJ databases">
        <title>Sequencing the genomes of 1000 actinobacteria strains.</title>
        <authorList>
            <person name="Klenk H.-P."/>
        </authorList>
    </citation>
    <scope>NUCLEOTIDE SEQUENCE [LARGE SCALE GENOMIC DNA]</scope>
    <source>
        <strain evidence="4 5">DSM 26474</strain>
    </source>
</reference>
<keyword evidence="2" id="KW-1133">Transmembrane helix</keyword>
<accession>A0A852SRC2</accession>